<dbReference type="InterPro" id="IPR018967">
    <property type="entry name" value="FeS-contain_CDGSH-typ"/>
</dbReference>
<keyword evidence="4" id="KW-0411">Iron-sulfur</keyword>
<feature type="domain" description="Iron-binding zinc finger CDGSH type" evidence="6">
    <location>
        <begin position="173"/>
        <end position="216"/>
    </location>
</feature>
<dbReference type="STRING" id="1227497.C491_14577"/>
<organism evidence="7 8">
    <name type="scientific">Natronococcus amylolyticus DSM 10524</name>
    <dbReference type="NCBI Taxonomy" id="1227497"/>
    <lineage>
        <taxon>Archaea</taxon>
        <taxon>Methanobacteriati</taxon>
        <taxon>Methanobacteriota</taxon>
        <taxon>Stenosarchaea group</taxon>
        <taxon>Halobacteria</taxon>
        <taxon>Halobacteriales</taxon>
        <taxon>Natrialbaceae</taxon>
        <taxon>Natronococcus</taxon>
    </lineage>
</organism>
<dbReference type="Proteomes" id="UP000011688">
    <property type="component" value="Unassembled WGS sequence"/>
</dbReference>
<reference evidence="7 8" key="1">
    <citation type="journal article" date="2014" name="PLoS Genet.">
        <title>Phylogenetically driven sequencing of extremely halophilic archaea reveals strategies for static and dynamic osmo-response.</title>
        <authorList>
            <person name="Becker E.A."/>
            <person name="Seitzer P.M."/>
            <person name="Tritt A."/>
            <person name="Larsen D."/>
            <person name="Krusor M."/>
            <person name="Yao A.I."/>
            <person name="Wu D."/>
            <person name="Madern D."/>
            <person name="Eisen J.A."/>
            <person name="Darling A.E."/>
            <person name="Facciotti M.T."/>
        </authorList>
    </citation>
    <scope>NUCLEOTIDE SEQUENCE [LARGE SCALE GENOMIC DNA]</scope>
    <source>
        <strain evidence="7 8">DSM 10524</strain>
    </source>
</reference>
<dbReference type="GO" id="GO:0051537">
    <property type="term" value="F:2 iron, 2 sulfur cluster binding"/>
    <property type="evidence" value="ECO:0007669"/>
    <property type="project" value="UniProtKB-KW"/>
</dbReference>
<proteinExistence type="predicted"/>
<name>L9X3Z1_9EURY</name>
<keyword evidence="1" id="KW-0001">2Fe-2S</keyword>
<dbReference type="Gene3D" id="3.30.70.20">
    <property type="match status" value="1"/>
</dbReference>
<dbReference type="OrthoDB" id="5781at2157"/>
<comment type="caution">
    <text evidence="7">The sequence shown here is derived from an EMBL/GenBank/DDBJ whole genome shotgun (WGS) entry which is preliminary data.</text>
</comment>
<dbReference type="eggNOG" id="arCOG03174">
    <property type="taxonomic scope" value="Archaea"/>
</dbReference>
<evidence type="ECO:0000256" key="5">
    <source>
        <dbReference type="SAM" id="MobiDB-lite"/>
    </source>
</evidence>
<dbReference type="PATRIC" id="fig|1227497.3.peg.2979"/>
<evidence type="ECO:0000313" key="8">
    <source>
        <dbReference type="Proteomes" id="UP000011688"/>
    </source>
</evidence>
<dbReference type="GO" id="GO:0046872">
    <property type="term" value="F:metal ion binding"/>
    <property type="evidence" value="ECO:0007669"/>
    <property type="project" value="UniProtKB-KW"/>
</dbReference>
<dbReference type="Gene3D" id="3.40.5.90">
    <property type="entry name" value="CDGSH iron-sulfur domain, mitoNEET-type"/>
    <property type="match status" value="2"/>
</dbReference>
<dbReference type="Pfam" id="PF09360">
    <property type="entry name" value="zf-CDGSH"/>
    <property type="match status" value="2"/>
</dbReference>
<dbReference type="SMART" id="SM00704">
    <property type="entry name" value="ZnF_CDGSH"/>
    <property type="match status" value="2"/>
</dbReference>
<dbReference type="PANTHER" id="PTHR46491">
    <property type="entry name" value="CDGSH IRON SULFUR DOMAIN PROTEIN HOMOLOG"/>
    <property type="match status" value="1"/>
</dbReference>
<dbReference type="InterPro" id="IPR052950">
    <property type="entry name" value="CISD"/>
</dbReference>
<keyword evidence="8" id="KW-1185">Reference proteome</keyword>
<feature type="region of interest" description="Disordered" evidence="5">
    <location>
        <begin position="142"/>
        <end position="170"/>
    </location>
</feature>
<evidence type="ECO:0000256" key="4">
    <source>
        <dbReference type="ARBA" id="ARBA00023014"/>
    </source>
</evidence>
<dbReference type="InterPro" id="IPR042216">
    <property type="entry name" value="MitoNEET_CISD"/>
</dbReference>
<dbReference type="RefSeq" id="WP_005557478.1">
    <property type="nucleotide sequence ID" value="NZ_AOIB01000028.1"/>
</dbReference>
<evidence type="ECO:0000259" key="6">
    <source>
        <dbReference type="SMART" id="SM00704"/>
    </source>
</evidence>
<evidence type="ECO:0000256" key="3">
    <source>
        <dbReference type="ARBA" id="ARBA00023004"/>
    </source>
</evidence>
<dbReference type="AlphaFoldDB" id="L9X3Z1"/>
<accession>L9X3Z1</accession>
<keyword evidence="2" id="KW-0479">Metal-binding</keyword>
<dbReference type="EMBL" id="AOIB01000028">
    <property type="protein sequence ID" value="ELY56181.1"/>
    <property type="molecule type" value="Genomic_DNA"/>
</dbReference>
<dbReference type="eggNOG" id="arCOG03175">
    <property type="taxonomic scope" value="Archaea"/>
</dbReference>
<sequence length="219" mass="24048">MEENVHTYSGDRIEVSYDVNRCIHARECVRGLPEVFDPDKRPWIEPDNADVDDLEDVIVECPTGALQFDRTDGGPEERVPETNVVTVWPDGPLYLRGNIEIVTPDETTVLKDTRVALCRCGASENKPLCDNGHVEAEFRAPGAKNAPESDTQSDDDDGVLTVTPRPDGPVQIQGQFEIRGEDGTETVRNSSVALCRCGASENKPFCDGSHDEIGFSSDE</sequence>
<dbReference type="Pfam" id="PF06902">
    <property type="entry name" value="Fer4_19"/>
    <property type="match status" value="1"/>
</dbReference>
<evidence type="ECO:0000256" key="1">
    <source>
        <dbReference type="ARBA" id="ARBA00022714"/>
    </source>
</evidence>
<dbReference type="PANTHER" id="PTHR46491:SF3">
    <property type="entry name" value="CDGSH IRON-SULFUR DOMAIN-CONTAINING PROTEIN 3, MITOCHONDRIAL"/>
    <property type="match status" value="1"/>
</dbReference>
<keyword evidence="3" id="KW-0408">Iron</keyword>
<dbReference type="GO" id="GO:0005737">
    <property type="term" value="C:cytoplasm"/>
    <property type="evidence" value="ECO:0007669"/>
    <property type="project" value="UniProtKB-ARBA"/>
</dbReference>
<protein>
    <recommendedName>
        <fullName evidence="6">Iron-binding zinc finger CDGSH type domain-containing protein</fullName>
    </recommendedName>
</protein>
<dbReference type="InterPro" id="IPR010693">
    <property type="entry name" value="Divergent_4Fe-4S_mono-cluster"/>
</dbReference>
<evidence type="ECO:0000313" key="7">
    <source>
        <dbReference type="EMBL" id="ELY56181.1"/>
    </source>
</evidence>
<feature type="domain" description="Iron-binding zinc finger CDGSH type" evidence="6">
    <location>
        <begin position="102"/>
        <end position="139"/>
    </location>
</feature>
<gene>
    <name evidence="7" type="ORF">C491_14577</name>
</gene>
<evidence type="ECO:0000256" key="2">
    <source>
        <dbReference type="ARBA" id="ARBA00022723"/>
    </source>
</evidence>